<organism evidence="3 4">
    <name type="scientific">Anisodus tanguticus</name>
    <dbReference type="NCBI Taxonomy" id="243964"/>
    <lineage>
        <taxon>Eukaryota</taxon>
        <taxon>Viridiplantae</taxon>
        <taxon>Streptophyta</taxon>
        <taxon>Embryophyta</taxon>
        <taxon>Tracheophyta</taxon>
        <taxon>Spermatophyta</taxon>
        <taxon>Magnoliopsida</taxon>
        <taxon>eudicotyledons</taxon>
        <taxon>Gunneridae</taxon>
        <taxon>Pentapetalae</taxon>
        <taxon>asterids</taxon>
        <taxon>lamiids</taxon>
        <taxon>Solanales</taxon>
        <taxon>Solanaceae</taxon>
        <taxon>Solanoideae</taxon>
        <taxon>Hyoscyameae</taxon>
        <taxon>Anisodus</taxon>
    </lineage>
</organism>
<dbReference type="AlphaFoldDB" id="A0AAE1RJT3"/>
<evidence type="ECO:0000313" key="3">
    <source>
        <dbReference type="EMBL" id="KAK4352920.1"/>
    </source>
</evidence>
<gene>
    <name evidence="3" type="ORF">RND71_028438</name>
</gene>
<feature type="transmembrane region" description="Helical" evidence="1">
    <location>
        <begin position="6"/>
        <end position="27"/>
    </location>
</feature>
<dbReference type="InterPro" id="IPR012900">
    <property type="entry name" value="MFMR"/>
</dbReference>
<reference evidence="3" key="1">
    <citation type="submission" date="2023-12" db="EMBL/GenBank/DDBJ databases">
        <title>Genome assembly of Anisodus tanguticus.</title>
        <authorList>
            <person name="Wang Y.-J."/>
        </authorList>
    </citation>
    <scope>NUCLEOTIDE SEQUENCE</scope>
    <source>
        <strain evidence="3">KB-2021</strain>
        <tissue evidence="3">Leaf</tissue>
    </source>
</reference>
<keyword evidence="1" id="KW-0472">Membrane</keyword>
<dbReference type="EMBL" id="JAVYJV010000015">
    <property type="protein sequence ID" value="KAK4352920.1"/>
    <property type="molecule type" value="Genomic_DNA"/>
</dbReference>
<name>A0AAE1RJT3_9SOLA</name>
<comment type="caution">
    <text evidence="3">The sequence shown here is derived from an EMBL/GenBank/DDBJ whole genome shotgun (WGS) entry which is preliminary data.</text>
</comment>
<feature type="transmembrane region" description="Helical" evidence="1">
    <location>
        <begin position="48"/>
        <end position="71"/>
    </location>
</feature>
<accession>A0AAE1RJT3</accession>
<sequence length="213" mass="24408">MSSSITIFELTMVNIGSIWTRLGVLRVRAASMFSRQERKIKVYFYRRLLYFCKIPCTTSMLVSSTQFSLVIPEFSSFSPAMVELYDCFEVKKARGLFLSLKKPLLLWKLLSVTYSGSGDSLQDRIDQEPDPPKMHYFSSIRHALDDILGESEQPSLYDQSNIHVYPDWAARQAYYGPRLVVPLYVNSVVAPGHAPHPYMWGPLQSTAQLLVRR</sequence>
<keyword evidence="1" id="KW-1133">Transmembrane helix</keyword>
<keyword evidence="4" id="KW-1185">Reference proteome</keyword>
<dbReference type="Pfam" id="PF07777">
    <property type="entry name" value="MFMR"/>
    <property type="match status" value="1"/>
</dbReference>
<protein>
    <recommendedName>
        <fullName evidence="2">G-box binding protein multifunctional mosaic region domain-containing protein</fullName>
    </recommendedName>
</protein>
<evidence type="ECO:0000259" key="2">
    <source>
        <dbReference type="Pfam" id="PF07777"/>
    </source>
</evidence>
<keyword evidence="1" id="KW-0812">Transmembrane</keyword>
<dbReference type="Proteomes" id="UP001291623">
    <property type="component" value="Unassembled WGS sequence"/>
</dbReference>
<evidence type="ECO:0000256" key="1">
    <source>
        <dbReference type="SAM" id="Phobius"/>
    </source>
</evidence>
<feature type="domain" description="G-box binding protein multifunctional mosaic region" evidence="2">
    <location>
        <begin position="154"/>
        <end position="202"/>
    </location>
</feature>
<proteinExistence type="predicted"/>
<evidence type="ECO:0000313" key="4">
    <source>
        <dbReference type="Proteomes" id="UP001291623"/>
    </source>
</evidence>